<keyword evidence="2" id="KW-0521">NADP</keyword>
<evidence type="ECO:0000256" key="1">
    <source>
        <dbReference type="ARBA" id="ARBA00006484"/>
    </source>
</evidence>
<evidence type="ECO:0000313" key="4">
    <source>
        <dbReference type="EMBL" id="KAF2087343.1"/>
    </source>
</evidence>
<dbReference type="SUPFAM" id="SSF51735">
    <property type="entry name" value="NAD(P)-binding Rossmann-fold domains"/>
    <property type="match status" value="1"/>
</dbReference>
<reference evidence="4" key="1">
    <citation type="journal article" date="2020" name="Stud. Mycol.">
        <title>101 Dothideomycetes genomes: a test case for predicting lifestyles and emergence of pathogens.</title>
        <authorList>
            <person name="Haridas S."/>
            <person name="Albert R."/>
            <person name="Binder M."/>
            <person name="Bloem J."/>
            <person name="Labutti K."/>
            <person name="Salamov A."/>
            <person name="Andreopoulos B."/>
            <person name="Baker S."/>
            <person name="Barry K."/>
            <person name="Bills G."/>
            <person name="Bluhm B."/>
            <person name="Cannon C."/>
            <person name="Castanera R."/>
            <person name="Culley D."/>
            <person name="Daum C."/>
            <person name="Ezra D."/>
            <person name="Gonzalez J."/>
            <person name="Henrissat B."/>
            <person name="Kuo A."/>
            <person name="Liang C."/>
            <person name="Lipzen A."/>
            <person name="Lutzoni F."/>
            <person name="Magnuson J."/>
            <person name="Mondo S."/>
            <person name="Nolan M."/>
            <person name="Ohm R."/>
            <person name="Pangilinan J."/>
            <person name="Park H.-J."/>
            <person name="Ramirez L."/>
            <person name="Alfaro M."/>
            <person name="Sun H."/>
            <person name="Tritt A."/>
            <person name="Yoshinaga Y."/>
            <person name="Zwiers L.-H."/>
            <person name="Turgeon B."/>
            <person name="Goodwin S."/>
            <person name="Spatafora J."/>
            <person name="Crous P."/>
            <person name="Grigoriev I."/>
        </authorList>
    </citation>
    <scope>NUCLEOTIDE SEQUENCE</scope>
    <source>
        <strain evidence="4">CBS 121410</strain>
    </source>
</reference>
<dbReference type="PANTHER" id="PTHR43639">
    <property type="entry name" value="OXIDOREDUCTASE, SHORT-CHAIN DEHYDROGENASE/REDUCTASE FAMILY (AFU_ORTHOLOGUE AFUA_5G02870)"/>
    <property type="match status" value="1"/>
</dbReference>
<dbReference type="Gene3D" id="3.40.50.720">
    <property type="entry name" value="NAD(P)-binding Rossmann-like Domain"/>
    <property type="match status" value="1"/>
</dbReference>
<proteinExistence type="inferred from homology"/>
<gene>
    <name evidence="4" type="ORF">K490DRAFT_65735</name>
</gene>
<comment type="caution">
    <text evidence="4">The sequence shown here is derived from an EMBL/GenBank/DDBJ whole genome shotgun (WGS) entry which is preliminary data.</text>
</comment>
<dbReference type="PANTHER" id="PTHR43639:SF1">
    <property type="entry name" value="SHORT-CHAIN DEHYDROGENASE_REDUCTASE FAMILY PROTEIN"/>
    <property type="match status" value="1"/>
</dbReference>
<dbReference type="NCBIfam" id="NF005559">
    <property type="entry name" value="PRK07231.1"/>
    <property type="match status" value="1"/>
</dbReference>
<dbReference type="PRINTS" id="PR00080">
    <property type="entry name" value="SDRFAMILY"/>
</dbReference>
<dbReference type="Proteomes" id="UP000799776">
    <property type="component" value="Unassembled WGS sequence"/>
</dbReference>
<dbReference type="OrthoDB" id="294295at2759"/>
<dbReference type="GO" id="GO:0016491">
    <property type="term" value="F:oxidoreductase activity"/>
    <property type="evidence" value="ECO:0007669"/>
    <property type="project" value="UniProtKB-KW"/>
</dbReference>
<evidence type="ECO:0000313" key="5">
    <source>
        <dbReference type="Proteomes" id="UP000799776"/>
    </source>
</evidence>
<evidence type="ECO:0000256" key="2">
    <source>
        <dbReference type="ARBA" id="ARBA00022857"/>
    </source>
</evidence>
<evidence type="ECO:0000256" key="3">
    <source>
        <dbReference type="ARBA" id="ARBA00023002"/>
    </source>
</evidence>
<organism evidence="4 5">
    <name type="scientific">Saccharata proteae CBS 121410</name>
    <dbReference type="NCBI Taxonomy" id="1314787"/>
    <lineage>
        <taxon>Eukaryota</taxon>
        <taxon>Fungi</taxon>
        <taxon>Dikarya</taxon>
        <taxon>Ascomycota</taxon>
        <taxon>Pezizomycotina</taxon>
        <taxon>Dothideomycetes</taxon>
        <taxon>Dothideomycetes incertae sedis</taxon>
        <taxon>Botryosphaeriales</taxon>
        <taxon>Saccharataceae</taxon>
        <taxon>Saccharata</taxon>
    </lineage>
</organism>
<accession>A0A9P4LZW9</accession>
<name>A0A9P4LZW9_9PEZI</name>
<dbReference type="PRINTS" id="PR00081">
    <property type="entry name" value="GDHRDH"/>
</dbReference>
<dbReference type="InterPro" id="IPR036291">
    <property type="entry name" value="NAD(P)-bd_dom_sf"/>
</dbReference>
<comment type="similarity">
    <text evidence="1">Belongs to the short-chain dehydrogenases/reductases (SDR) family.</text>
</comment>
<dbReference type="InterPro" id="IPR002347">
    <property type="entry name" value="SDR_fam"/>
</dbReference>
<keyword evidence="3" id="KW-0560">Oxidoreductase</keyword>
<protein>
    <submittedName>
        <fullName evidence="4">NAD(P)-binding protein</fullName>
    </submittedName>
</protein>
<dbReference type="EMBL" id="ML978720">
    <property type="protein sequence ID" value="KAF2087343.1"/>
    <property type="molecule type" value="Genomic_DNA"/>
</dbReference>
<dbReference type="FunFam" id="3.40.50.720:FF:000084">
    <property type="entry name" value="Short-chain dehydrogenase reductase"/>
    <property type="match status" value="1"/>
</dbReference>
<sequence>MGRLNNKVAIVTGAGSGFGAAIAQHYVDEGAKVLICDINVEAGEKLAATSDAFAFQAMNVSVAADWEAAMDKAISLWSKVDILVNNAGTSYKNKSTNEVTEEEFDKVFAVNVKSVYLGSNAFTSRAKKQGSGGAMVNIASVGAHRPRPGLVWYNASKGAITNATMGLAAEYGPDKIRVNSICPLATMTGLLPTFIGKEITPEVREKLTANVPLGRLGELRDVSNAAVWLASDEASFVTGVNLDVDGGRAI</sequence>
<dbReference type="AlphaFoldDB" id="A0A9P4LZW9"/>
<dbReference type="Pfam" id="PF13561">
    <property type="entry name" value="adh_short_C2"/>
    <property type="match status" value="1"/>
</dbReference>
<keyword evidence="5" id="KW-1185">Reference proteome</keyword>